<dbReference type="InterPro" id="IPR041698">
    <property type="entry name" value="Methyltransf_25"/>
</dbReference>
<dbReference type="SUPFAM" id="SSF53335">
    <property type="entry name" value="S-adenosyl-L-methionine-dependent methyltransferases"/>
    <property type="match status" value="1"/>
</dbReference>
<evidence type="ECO:0000313" key="5">
    <source>
        <dbReference type="EMBL" id="MVO98879.1"/>
    </source>
</evidence>
<keyword evidence="6" id="KW-1185">Reference proteome</keyword>
<evidence type="ECO:0000256" key="1">
    <source>
        <dbReference type="ARBA" id="ARBA00022603"/>
    </source>
</evidence>
<dbReference type="PANTHER" id="PTHR43464">
    <property type="entry name" value="METHYLTRANSFERASE"/>
    <property type="match status" value="1"/>
</dbReference>
<keyword evidence="2 5" id="KW-0808">Transferase</keyword>
<name>A0A7X3FFR8_9BACL</name>
<dbReference type="GO" id="GO:0032259">
    <property type="term" value="P:methylation"/>
    <property type="evidence" value="ECO:0007669"/>
    <property type="project" value="UniProtKB-KW"/>
</dbReference>
<dbReference type="InterPro" id="IPR029063">
    <property type="entry name" value="SAM-dependent_MTases_sf"/>
</dbReference>
<dbReference type="GO" id="GO:0008168">
    <property type="term" value="F:methyltransferase activity"/>
    <property type="evidence" value="ECO:0007669"/>
    <property type="project" value="UniProtKB-KW"/>
</dbReference>
<sequence length="253" mass="28726">MADREHWHDFFGADYLLFSEVILHEERTAFEVDQLLQLLRLPQGARILDLGCGQGRISVPLARRGYKVTGMDASRTLLAAARKRAESAGTAGNAEFVELDMRGLEAVEEFDAVINLGTAFGYLQHEEEDRDIVRRIVRSLKPGGQFIQETENREFKLMHSAKKTWDMMNGQPVWSQREFDSVSGRWNEVMNWLEAGNLKTSRLNLRLYAATELLGMHTEAGLIREGVYGGFDFSPLTTNSPRLLIHLKKKQDA</sequence>
<dbReference type="CDD" id="cd02440">
    <property type="entry name" value="AdoMet_MTases"/>
    <property type="match status" value="1"/>
</dbReference>
<feature type="domain" description="Methyltransferase" evidence="4">
    <location>
        <begin position="47"/>
        <end position="144"/>
    </location>
</feature>
<dbReference type="PANTHER" id="PTHR43464:SF19">
    <property type="entry name" value="UBIQUINONE BIOSYNTHESIS O-METHYLTRANSFERASE, MITOCHONDRIAL"/>
    <property type="match status" value="1"/>
</dbReference>
<dbReference type="AlphaFoldDB" id="A0A7X3FFR8"/>
<reference evidence="5 6" key="1">
    <citation type="journal article" date="2019" name="Microorganisms">
        <title>Paenibacillus lutrae sp. nov., A Chitinolytic Species Isolated from A River Otter in Castril Natural Park, Granada, Spain.</title>
        <authorList>
            <person name="Rodriguez M."/>
            <person name="Reina J.C."/>
            <person name="Bejar V."/>
            <person name="Llamas I."/>
        </authorList>
    </citation>
    <scope>NUCLEOTIDE SEQUENCE [LARGE SCALE GENOMIC DNA]</scope>
    <source>
        <strain evidence="5 6">N10</strain>
    </source>
</reference>
<evidence type="ECO:0000256" key="2">
    <source>
        <dbReference type="ARBA" id="ARBA00022679"/>
    </source>
</evidence>
<evidence type="ECO:0000313" key="6">
    <source>
        <dbReference type="Proteomes" id="UP000490800"/>
    </source>
</evidence>
<dbReference type="EMBL" id="RHLK01000002">
    <property type="protein sequence ID" value="MVO98879.1"/>
    <property type="molecule type" value="Genomic_DNA"/>
</dbReference>
<dbReference type="Proteomes" id="UP000490800">
    <property type="component" value="Unassembled WGS sequence"/>
</dbReference>
<gene>
    <name evidence="5" type="ORF">EDM21_04990</name>
</gene>
<dbReference type="Pfam" id="PF13649">
    <property type="entry name" value="Methyltransf_25"/>
    <property type="match status" value="1"/>
</dbReference>
<evidence type="ECO:0000256" key="3">
    <source>
        <dbReference type="ARBA" id="ARBA00022691"/>
    </source>
</evidence>
<dbReference type="Gene3D" id="3.40.50.150">
    <property type="entry name" value="Vaccinia Virus protein VP39"/>
    <property type="match status" value="1"/>
</dbReference>
<proteinExistence type="predicted"/>
<keyword evidence="3" id="KW-0949">S-adenosyl-L-methionine</keyword>
<organism evidence="5 6">
    <name type="scientific">Paenibacillus lutrae</name>
    <dbReference type="NCBI Taxonomy" id="2078573"/>
    <lineage>
        <taxon>Bacteria</taxon>
        <taxon>Bacillati</taxon>
        <taxon>Bacillota</taxon>
        <taxon>Bacilli</taxon>
        <taxon>Bacillales</taxon>
        <taxon>Paenibacillaceae</taxon>
        <taxon>Paenibacillus</taxon>
    </lineage>
</organism>
<dbReference type="OrthoDB" id="9804312at2"/>
<dbReference type="RefSeq" id="WP_157333414.1">
    <property type="nucleotide sequence ID" value="NZ_RHLK01000002.1"/>
</dbReference>
<protein>
    <submittedName>
        <fullName evidence="5">Methyltransferase domain-containing protein</fullName>
    </submittedName>
</protein>
<comment type="caution">
    <text evidence="5">The sequence shown here is derived from an EMBL/GenBank/DDBJ whole genome shotgun (WGS) entry which is preliminary data.</text>
</comment>
<accession>A0A7X3FFR8</accession>
<dbReference type="Gene3D" id="2.20.25.110">
    <property type="entry name" value="S-adenosyl-L-methionine-dependent methyltransferases"/>
    <property type="match status" value="1"/>
</dbReference>
<keyword evidence="1 5" id="KW-0489">Methyltransferase</keyword>
<evidence type="ECO:0000259" key="4">
    <source>
        <dbReference type="Pfam" id="PF13649"/>
    </source>
</evidence>